<feature type="non-terminal residue" evidence="3">
    <location>
        <position position="119"/>
    </location>
</feature>
<accession>A0A0P9DG46</accession>
<organism evidence="3 4">
    <name type="scientific">Kouleothrix aurantiaca</name>
    <dbReference type="NCBI Taxonomy" id="186479"/>
    <lineage>
        <taxon>Bacteria</taxon>
        <taxon>Bacillati</taxon>
        <taxon>Chloroflexota</taxon>
        <taxon>Chloroflexia</taxon>
        <taxon>Chloroflexales</taxon>
        <taxon>Roseiflexineae</taxon>
        <taxon>Roseiflexaceae</taxon>
        <taxon>Kouleothrix</taxon>
    </lineage>
</organism>
<evidence type="ECO:0000313" key="3">
    <source>
        <dbReference type="EMBL" id="KPV48971.1"/>
    </source>
</evidence>
<dbReference type="CDD" id="cd02853">
    <property type="entry name" value="E_set_MTHase_like_N"/>
    <property type="match status" value="1"/>
</dbReference>
<dbReference type="SUPFAM" id="SSF81296">
    <property type="entry name" value="E set domains"/>
    <property type="match status" value="1"/>
</dbReference>
<dbReference type="GO" id="GO:0004553">
    <property type="term" value="F:hydrolase activity, hydrolyzing O-glycosyl compounds"/>
    <property type="evidence" value="ECO:0007669"/>
    <property type="project" value="InterPro"/>
</dbReference>
<keyword evidence="4" id="KW-1185">Reference proteome</keyword>
<comment type="caution">
    <text evidence="3">The sequence shown here is derived from an EMBL/GenBank/DDBJ whole genome shotgun (WGS) entry which is preliminary data.</text>
</comment>
<dbReference type="InterPro" id="IPR004193">
    <property type="entry name" value="Glyco_hydro_13_N"/>
</dbReference>
<feature type="domain" description="Glycoside hydrolase family 13 N-terminal" evidence="2">
    <location>
        <begin position="11"/>
        <end position="77"/>
    </location>
</feature>
<gene>
    <name evidence="3" type="ORF">SE17_35200</name>
</gene>
<feature type="region of interest" description="Disordered" evidence="1">
    <location>
        <begin position="73"/>
        <end position="119"/>
    </location>
</feature>
<dbReference type="InterPro" id="IPR013783">
    <property type="entry name" value="Ig-like_fold"/>
</dbReference>
<dbReference type="Pfam" id="PF02922">
    <property type="entry name" value="CBM_48"/>
    <property type="match status" value="1"/>
</dbReference>
<dbReference type="Proteomes" id="UP000050509">
    <property type="component" value="Unassembled WGS sequence"/>
</dbReference>
<sequence>MATQKSWELQIGAQPADGGIYFRVWAANARHVEVVLYDDEYESGLVPLEPQGDGYFASFVPHIAPDTRYMYRIDGGAPRPDPVSRYQPDGVHGASQAADPGNLGRMAHQAEQQDPDLFD</sequence>
<reference evidence="3 4" key="1">
    <citation type="submission" date="2015-09" db="EMBL/GenBank/DDBJ databases">
        <title>Draft genome sequence of Kouleothrix aurantiaca JCM 19913.</title>
        <authorList>
            <person name="Hemp J."/>
        </authorList>
    </citation>
    <scope>NUCLEOTIDE SEQUENCE [LARGE SCALE GENOMIC DNA]</scope>
    <source>
        <strain evidence="3 4">COM-B</strain>
    </source>
</reference>
<name>A0A0P9DG46_9CHLR</name>
<dbReference type="PATRIC" id="fig|186479.3.peg.4440"/>
<proteinExistence type="predicted"/>
<evidence type="ECO:0000256" key="1">
    <source>
        <dbReference type="SAM" id="MobiDB-lite"/>
    </source>
</evidence>
<evidence type="ECO:0000259" key="2">
    <source>
        <dbReference type="Pfam" id="PF02922"/>
    </source>
</evidence>
<dbReference type="EMBL" id="LJCR01002272">
    <property type="protein sequence ID" value="KPV48971.1"/>
    <property type="molecule type" value="Genomic_DNA"/>
</dbReference>
<dbReference type="GO" id="GO:0005975">
    <property type="term" value="P:carbohydrate metabolic process"/>
    <property type="evidence" value="ECO:0007669"/>
    <property type="project" value="InterPro"/>
</dbReference>
<evidence type="ECO:0000313" key="4">
    <source>
        <dbReference type="Proteomes" id="UP000050509"/>
    </source>
</evidence>
<dbReference type="Gene3D" id="2.60.40.10">
    <property type="entry name" value="Immunoglobulins"/>
    <property type="match status" value="1"/>
</dbReference>
<dbReference type="InterPro" id="IPR014756">
    <property type="entry name" value="Ig_E-set"/>
</dbReference>
<protein>
    <recommendedName>
        <fullName evidence="2">Glycoside hydrolase family 13 N-terminal domain-containing protein</fullName>
    </recommendedName>
</protein>
<dbReference type="AlphaFoldDB" id="A0A0P9DG46"/>